<dbReference type="GO" id="GO:1902412">
    <property type="term" value="P:regulation of mitotic cytokinesis"/>
    <property type="evidence" value="ECO:0007669"/>
    <property type="project" value="InterPro"/>
</dbReference>
<dbReference type="PANTHER" id="PTHR46302:SF3">
    <property type="entry name" value="DOUBLECORTIN DOMAIN-CONTAINING PROTEIN 1"/>
    <property type="match status" value="1"/>
</dbReference>
<feature type="domain" description="Doublecortin" evidence="2">
    <location>
        <begin position="208"/>
        <end position="255"/>
    </location>
</feature>
<gene>
    <name evidence="3" type="ORF">CUNI_LOCUS18014</name>
</gene>
<dbReference type="PROSITE" id="PS50309">
    <property type="entry name" value="DC"/>
    <property type="match status" value="1"/>
</dbReference>
<protein>
    <recommendedName>
        <fullName evidence="2">Doublecortin domain-containing protein</fullName>
    </recommendedName>
</protein>
<dbReference type="GO" id="GO:0035556">
    <property type="term" value="P:intracellular signal transduction"/>
    <property type="evidence" value="ECO:0007669"/>
    <property type="project" value="InterPro"/>
</dbReference>
<dbReference type="InterPro" id="IPR003533">
    <property type="entry name" value="Doublecortin_dom"/>
</dbReference>
<evidence type="ECO:0000256" key="1">
    <source>
        <dbReference type="SAM" id="MobiDB-lite"/>
    </source>
</evidence>
<feature type="non-terminal residue" evidence="3">
    <location>
        <position position="944"/>
    </location>
</feature>
<dbReference type="Proteomes" id="UP000678393">
    <property type="component" value="Unassembled WGS sequence"/>
</dbReference>
<dbReference type="PROSITE" id="PS50231">
    <property type="entry name" value="RICIN_B_LECTIN"/>
    <property type="match status" value="1"/>
</dbReference>
<dbReference type="InterPro" id="IPR043188">
    <property type="entry name" value="DCDC1"/>
</dbReference>
<evidence type="ECO:0000313" key="4">
    <source>
        <dbReference type="Proteomes" id="UP000678393"/>
    </source>
</evidence>
<organism evidence="3 4">
    <name type="scientific">Candidula unifasciata</name>
    <dbReference type="NCBI Taxonomy" id="100452"/>
    <lineage>
        <taxon>Eukaryota</taxon>
        <taxon>Metazoa</taxon>
        <taxon>Spiralia</taxon>
        <taxon>Lophotrochozoa</taxon>
        <taxon>Mollusca</taxon>
        <taxon>Gastropoda</taxon>
        <taxon>Heterobranchia</taxon>
        <taxon>Euthyneura</taxon>
        <taxon>Panpulmonata</taxon>
        <taxon>Eupulmonata</taxon>
        <taxon>Stylommatophora</taxon>
        <taxon>Helicina</taxon>
        <taxon>Helicoidea</taxon>
        <taxon>Geomitridae</taxon>
        <taxon>Candidula</taxon>
    </lineage>
</organism>
<name>A0A8S4A0D7_9EUPU</name>
<comment type="caution">
    <text evidence="3">The sequence shown here is derived from an EMBL/GenBank/DDBJ whole genome shotgun (WGS) entry which is preliminary data.</text>
</comment>
<accession>A0A8S4A0D7</accession>
<dbReference type="SUPFAM" id="SSF89837">
    <property type="entry name" value="Doublecortin (DC)"/>
    <property type="match status" value="2"/>
</dbReference>
<dbReference type="AlphaFoldDB" id="A0A8S4A0D7"/>
<evidence type="ECO:0000259" key="2">
    <source>
        <dbReference type="PROSITE" id="PS50309"/>
    </source>
</evidence>
<keyword evidence="4" id="KW-1185">Reference proteome</keyword>
<proteinExistence type="predicted"/>
<dbReference type="EMBL" id="CAJHNH020005390">
    <property type="protein sequence ID" value="CAG5132456.1"/>
    <property type="molecule type" value="Genomic_DNA"/>
</dbReference>
<feature type="region of interest" description="Disordered" evidence="1">
    <location>
        <begin position="321"/>
        <end position="352"/>
    </location>
</feature>
<feature type="compositionally biased region" description="Polar residues" evidence="1">
    <location>
        <begin position="327"/>
        <end position="341"/>
    </location>
</feature>
<dbReference type="GO" id="GO:0030496">
    <property type="term" value="C:midbody"/>
    <property type="evidence" value="ECO:0007669"/>
    <property type="project" value="TreeGrafter"/>
</dbReference>
<dbReference type="SUPFAM" id="SSF50370">
    <property type="entry name" value="Ricin B-like lectins"/>
    <property type="match status" value="1"/>
</dbReference>
<dbReference type="InterPro" id="IPR036572">
    <property type="entry name" value="Doublecortin_dom_sf"/>
</dbReference>
<reference evidence="3" key="1">
    <citation type="submission" date="2021-04" db="EMBL/GenBank/DDBJ databases">
        <authorList>
            <consortium name="Molecular Ecology Group"/>
        </authorList>
    </citation>
    <scope>NUCLEOTIDE SEQUENCE</scope>
</reference>
<dbReference type="OrthoDB" id="9999986at2759"/>
<dbReference type="PANTHER" id="PTHR46302">
    <property type="entry name" value="DOUBLECORTIN DOMAIN-CONTAINING PROTEIN 1"/>
    <property type="match status" value="1"/>
</dbReference>
<dbReference type="GO" id="GO:0008017">
    <property type="term" value="F:microtubule binding"/>
    <property type="evidence" value="ECO:0007669"/>
    <property type="project" value="InterPro"/>
</dbReference>
<sequence>TGYVYCKAAPQLCLTASSTRVESTLLGTESAVSGFAVCMQKKSLGNPGQVWRCTPEATIYSEAYPNLLLTYLGNKRSVDDCSTDVNNSSAGPSGGAAFLIVADPLLKKYKSAQRFAFKQENFHNLGQWKKTEHSNPEWNKLAYSWPVRADGQLNKEYDWPMEGFIIPNAPPLQKPGSNLEISGTTPVRLRVLKNFEPNVDLAVSVVGPNLTNFLHTCTGLLNLPHAARRLFDSQGRELFTIQNLERDALVYVSCGEAWAGTSVSRIEQKRRFLLNQLSADVAKIQQYCSLRNPEDFVLEVNGPLAPNSGLTVNKLWSPVSGPHLETNEGSQTKGSSDQPLTAHQRAHKGSEERLNSLKWPWERLVNVSNSMDMDDPEANKYTDRDLYEKFKPQTINRVTRDMFQQFEYVNEYIALAADQNLVLSVSETEGRVTSVVLAKRRPDDINQRWIIKENGEIQARHKQNMVLTVIMPATTPDGHACLSFAGCPVVIQTRCSSAYGRSHQMWLYDGETGLIKAFHSDTQDKEITAANRADVCTYAITRGAEIDQPGYLVEIDGQQHHMCMSCARALRGRYKVQRLPPNTSFHCAMGDAKKLQIQQAGSFKVLNNKVDLSTFEADISLQYWRDTLHNLKQQTSVQTIMKEISAARTVITVKVMAYKNGEGRLRKGELICGSSIAGILANCTSRLGLSSAARRMYLEDGSVVLDIDDLVKFATENCKTEMINSILQKGDHYSQHTKEEHKSIQERDKLLENIDLPPLDVILRAPIEVWVSSGKAFVSPETVESKEENFRKKRQFRAQVCQALEIEKHILRQLKGRRLEQKKPAVYRSTLSSQQPVVIEQQWQAPTVEEQDKHLSIEKLQTHLSEIRANQQEGKVVFKGVNLQSKLYDQPNMKRVAVFPNGMSADKSVYVWGKHYTGNFGQCIFEAELLETALHIIRYGWQKD</sequence>
<dbReference type="InterPro" id="IPR035992">
    <property type="entry name" value="Ricin_B-like_lectins"/>
</dbReference>
<dbReference type="CDD" id="cd17158">
    <property type="entry name" value="DCX3_DCDC5"/>
    <property type="match status" value="1"/>
</dbReference>
<dbReference type="Gene3D" id="2.80.10.50">
    <property type="match status" value="1"/>
</dbReference>
<evidence type="ECO:0000313" key="3">
    <source>
        <dbReference type="EMBL" id="CAG5132456.1"/>
    </source>
</evidence>